<organism evidence="1 2">
    <name type="scientific">Streblomastix strix</name>
    <dbReference type="NCBI Taxonomy" id="222440"/>
    <lineage>
        <taxon>Eukaryota</taxon>
        <taxon>Metamonada</taxon>
        <taxon>Preaxostyla</taxon>
        <taxon>Oxymonadida</taxon>
        <taxon>Streblomastigidae</taxon>
        <taxon>Streblomastix</taxon>
    </lineage>
</organism>
<sequence>YLRRYWTPPIQLPIRIADAVIEGYNKLLYYQYGDSQLQGRDIYGCGWCDDACRTFEFGLQEVSLGIGGNETALIENKTIMISDDINGYDQIFKGGVTTLEDNNKGWIQIQNGMNVSLQGITLTSDESFFIPAIYISDQNTTVKLEEFIIYDITFQPQIPYSTGRRGVIQIDLSVKDIQIVNCQFENIIIDTLGGSALRIQNFTDIPPIIPPLPHPL</sequence>
<name>A0A5J4RHK5_9EUKA</name>
<comment type="caution">
    <text evidence="1">The sequence shown here is derived from an EMBL/GenBank/DDBJ whole genome shotgun (WGS) entry which is preliminary data.</text>
</comment>
<dbReference type="AlphaFoldDB" id="A0A5J4RHK5"/>
<accession>A0A5J4RHK5</accession>
<dbReference type="EMBL" id="SNRW01042370">
    <property type="protein sequence ID" value="KAA6332630.1"/>
    <property type="molecule type" value="Genomic_DNA"/>
</dbReference>
<gene>
    <name evidence="1" type="ORF">EZS28_053254</name>
</gene>
<reference evidence="1 2" key="1">
    <citation type="submission" date="2019-03" db="EMBL/GenBank/DDBJ databases">
        <title>Single cell metagenomics reveals metabolic interactions within the superorganism composed of flagellate Streblomastix strix and complex community of Bacteroidetes bacteria on its surface.</title>
        <authorList>
            <person name="Treitli S.C."/>
            <person name="Kolisko M."/>
            <person name="Husnik F."/>
            <person name="Keeling P."/>
            <person name="Hampl V."/>
        </authorList>
    </citation>
    <scope>NUCLEOTIDE SEQUENCE [LARGE SCALE GENOMIC DNA]</scope>
    <source>
        <strain evidence="1">ST1C</strain>
    </source>
</reference>
<evidence type="ECO:0000313" key="1">
    <source>
        <dbReference type="EMBL" id="KAA6332630.1"/>
    </source>
</evidence>
<protein>
    <submittedName>
        <fullName evidence="1">Uncharacterized protein</fullName>
    </submittedName>
</protein>
<proteinExistence type="predicted"/>
<feature type="non-terminal residue" evidence="1">
    <location>
        <position position="216"/>
    </location>
</feature>
<feature type="non-terminal residue" evidence="1">
    <location>
        <position position="1"/>
    </location>
</feature>
<dbReference type="Proteomes" id="UP000324800">
    <property type="component" value="Unassembled WGS sequence"/>
</dbReference>
<evidence type="ECO:0000313" key="2">
    <source>
        <dbReference type="Proteomes" id="UP000324800"/>
    </source>
</evidence>